<dbReference type="OrthoDB" id="4859440at2"/>
<keyword evidence="4 7" id="KW-1133">Transmembrane helix</keyword>
<proteinExistence type="inferred from homology"/>
<keyword evidence="10" id="KW-1185">Reference proteome</keyword>
<accession>A0A3S9PUI6</accession>
<feature type="domain" description="ABC3 transporter permease C-terminal" evidence="8">
    <location>
        <begin position="253"/>
        <end position="356"/>
    </location>
</feature>
<evidence type="ECO:0000256" key="2">
    <source>
        <dbReference type="ARBA" id="ARBA00022475"/>
    </source>
</evidence>
<evidence type="ECO:0000256" key="3">
    <source>
        <dbReference type="ARBA" id="ARBA00022692"/>
    </source>
</evidence>
<keyword evidence="2" id="KW-1003">Cell membrane</keyword>
<comment type="subcellular location">
    <subcellularLocation>
        <location evidence="1">Cell membrane</location>
        <topology evidence="1">Multi-pass membrane protein</topology>
    </subcellularLocation>
</comment>
<keyword evidence="5 7" id="KW-0472">Membrane</keyword>
<dbReference type="Pfam" id="PF02687">
    <property type="entry name" value="FtsX"/>
    <property type="match status" value="1"/>
</dbReference>
<evidence type="ECO:0000256" key="5">
    <source>
        <dbReference type="ARBA" id="ARBA00023136"/>
    </source>
</evidence>
<feature type="transmembrane region" description="Helical" evidence="7">
    <location>
        <begin position="21"/>
        <end position="40"/>
    </location>
</feature>
<gene>
    <name evidence="9" type="ORF">EJ997_00400</name>
</gene>
<dbReference type="KEGG" id="flh:EJ997_00400"/>
<feature type="transmembrane region" description="Helical" evidence="7">
    <location>
        <begin position="331"/>
        <end position="356"/>
    </location>
</feature>
<dbReference type="PANTHER" id="PTHR30572:SF4">
    <property type="entry name" value="ABC TRANSPORTER PERMEASE YTRF"/>
    <property type="match status" value="1"/>
</dbReference>
<evidence type="ECO:0000256" key="7">
    <source>
        <dbReference type="SAM" id="Phobius"/>
    </source>
</evidence>
<dbReference type="GO" id="GO:0005886">
    <property type="term" value="C:plasma membrane"/>
    <property type="evidence" value="ECO:0007669"/>
    <property type="project" value="UniProtKB-SubCell"/>
</dbReference>
<name>A0A3S9PUI6_9ACTO</name>
<organism evidence="9 10">
    <name type="scientific">Flaviflexus ciconiae</name>
    <dbReference type="NCBI Taxonomy" id="2496867"/>
    <lineage>
        <taxon>Bacteria</taxon>
        <taxon>Bacillati</taxon>
        <taxon>Actinomycetota</taxon>
        <taxon>Actinomycetes</taxon>
        <taxon>Actinomycetales</taxon>
        <taxon>Actinomycetaceae</taxon>
        <taxon>Flaviflexus</taxon>
    </lineage>
</organism>
<evidence type="ECO:0000259" key="8">
    <source>
        <dbReference type="Pfam" id="PF02687"/>
    </source>
</evidence>
<protein>
    <submittedName>
        <fullName evidence="9">FtsX-like permease family protein</fullName>
    </submittedName>
</protein>
<sequence length="366" mass="38280">MKPQLILRESWQMILASKVPSLLIVLLATVMCAGTILTVGRTVATESQIEDRLESAGSRLLVVRDISSAGDYLTEQVVAATDGVSHVERAVGIYNAIDVVNGQVGGGGERVPAWGVLGDMENVAQLTSGRVPGPGEALVSREAMLSLGLEYPAGWVHHVTEPGLNDLNIVGSFEPKEPFADYGSGIIYAPLSPMPATSLQVILTNADVADEAQIIVLGIIDGKAEELRVESPIGVAALQAQIMEDVTIFGRTLLVGVLLAGAVLVAIVTLTDVLVRRADLGRRRALGATRDTIIGLVVLRTVIAACIGVILGISVSAALTNRLEAMPPTSFMVGVGILSIIAAIASSIPPAMYAAYRDPVAVLRTP</sequence>
<evidence type="ECO:0000256" key="4">
    <source>
        <dbReference type="ARBA" id="ARBA00022989"/>
    </source>
</evidence>
<dbReference type="GO" id="GO:0022857">
    <property type="term" value="F:transmembrane transporter activity"/>
    <property type="evidence" value="ECO:0007669"/>
    <property type="project" value="TreeGrafter"/>
</dbReference>
<reference evidence="9 10" key="1">
    <citation type="submission" date="2018-12" db="EMBL/GenBank/DDBJ databases">
        <title>Complete genome sequence of Flaviflexus sp. H23T48.</title>
        <authorList>
            <person name="Bae J.-W."/>
            <person name="Lee J.-Y."/>
        </authorList>
    </citation>
    <scope>NUCLEOTIDE SEQUENCE [LARGE SCALE GENOMIC DNA]</scope>
    <source>
        <strain evidence="9 10">H23T48</strain>
    </source>
</reference>
<comment type="similarity">
    <text evidence="6">Belongs to the ABC-4 integral membrane protein family.</text>
</comment>
<evidence type="ECO:0000256" key="6">
    <source>
        <dbReference type="ARBA" id="ARBA00038076"/>
    </source>
</evidence>
<dbReference type="InterPro" id="IPR003838">
    <property type="entry name" value="ABC3_permease_C"/>
</dbReference>
<feature type="transmembrane region" description="Helical" evidence="7">
    <location>
        <begin position="296"/>
        <end position="319"/>
    </location>
</feature>
<keyword evidence="3 7" id="KW-0812">Transmembrane</keyword>
<dbReference type="AlphaFoldDB" id="A0A3S9PUI6"/>
<feature type="transmembrane region" description="Helical" evidence="7">
    <location>
        <begin position="253"/>
        <end position="275"/>
    </location>
</feature>
<evidence type="ECO:0000313" key="10">
    <source>
        <dbReference type="Proteomes" id="UP000280344"/>
    </source>
</evidence>
<evidence type="ECO:0000256" key="1">
    <source>
        <dbReference type="ARBA" id="ARBA00004651"/>
    </source>
</evidence>
<dbReference type="EMBL" id="CP034593">
    <property type="protein sequence ID" value="AZQ76013.1"/>
    <property type="molecule type" value="Genomic_DNA"/>
</dbReference>
<dbReference type="Proteomes" id="UP000280344">
    <property type="component" value="Chromosome"/>
</dbReference>
<dbReference type="PANTHER" id="PTHR30572">
    <property type="entry name" value="MEMBRANE COMPONENT OF TRANSPORTER-RELATED"/>
    <property type="match status" value="1"/>
</dbReference>
<dbReference type="InterPro" id="IPR050250">
    <property type="entry name" value="Macrolide_Exporter_MacB"/>
</dbReference>
<evidence type="ECO:0000313" key="9">
    <source>
        <dbReference type="EMBL" id="AZQ76013.1"/>
    </source>
</evidence>